<name>A0A9X8Y966_9FIRM</name>
<accession>A0A9X8Y966</accession>
<keyword evidence="5 10" id="KW-0378">Hydrolase</keyword>
<dbReference type="InterPro" id="IPR005759">
    <property type="entry name" value="Nth"/>
</dbReference>
<dbReference type="HAMAP" id="MF_00942">
    <property type="entry name" value="Nth"/>
    <property type="match status" value="1"/>
</dbReference>
<dbReference type="GO" id="GO:0019104">
    <property type="term" value="F:DNA N-glycosylase activity"/>
    <property type="evidence" value="ECO:0007669"/>
    <property type="project" value="UniProtKB-UniRule"/>
</dbReference>
<dbReference type="PIRSF" id="PIRSF001435">
    <property type="entry name" value="Nth"/>
    <property type="match status" value="1"/>
</dbReference>
<evidence type="ECO:0000256" key="1">
    <source>
        <dbReference type="ARBA" id="ARBA00008343"/>
    </source>
</evidence>
<keyword evidence="3 10" id="KW-0479">Metal-binding</keyword>
<dbReference type="SUPFAM" id="SSF48150">
    <property type="entry name" value="DNA-glycosylase"/>
    <property type="match status" value="1"/>
</dbReference>
<dbReference type="InterPro" id="IPR003265">
    <property type="entry name" value="HhH-GPD_domain"/>
</dbReference>
<organism evidence="12 13">
    <name type="scientific">Harryflintia acetispora</name>
    <dbReference type="NCBI Taxonomy" id="1849041"/>
    <lineage>
        <taxon>Bacteria</taxon>
        <taxon>Bacillati</taxon>
        <taxon>Bacillota</taxon>
        <taxon>Clostridia</taxon>
        <taxon>Eubacteriales</taxon>
        <taxon>Oscillospiraceae</taxon>
        <taxon>Harryflintia</taxon>
    </lineage>
</organism>
<evidence type="ECO:0000256" key="6">
    <source>
        <dbReference type="ARBA" id="ARBA00023004"/>
    </source>
</evidence>
<feature type="binding site" evidence="10">
    <location>
        <position position="191"/>
    </location>
    <ligand>
        <name>[4Fe-4S] cluster</name>
        <dbReference type="ChEBI" id="CHEBI:49883"/>
    </ligand>
</feature>
<dbReference type="AlphaFoldDB" id="A0A9X8Y966"/>
<comment type="cofactor">
    <cofactor evidence="10">
        <name>[4Fe-4S] cluster</name>
        <dbReference type="ChEBI" id="CHEBI:49883"/>
    </cofactor>
    <text evidence="10">Binds 1 [4Fe-4S] cluster.</text>
</comment>
<dbReference type="PROSITE" id="PS01155">
    <property type="entry name" value="ENDONUCLEASE_III_2"/>
    <property type="match status" value="1"/>
</dbReference>
<dbReference type="GO" id="GO:0003677">
    <property type="term" value="F:DNA binding"/>
    <property type="evidence" value="ECO:0007669"/>
    <property type="project" value="UniProtKB-UniRule"/>
</dbReference>
<evidence type="ECO:0000259" key="11">
    <source>
        <dbReference type="SMART" id="SM00478"/>
    </source>
</evidence>
<evidence type="ECO:0000256" key="10">
    <source>
        <dbReference type="HAMAP-Rule" id="MF_00942"/>
    </source>
</evidence>
<reference evidence="12 13" key="1">
    <citation type="submission" date="2019-03" db="EMBL/GenBank/DDBJ databases">
        <title>Genomic Encyclopedia of Type Strains, Phase IV (KMG-IV): sequencing the most valuable type-strain genomes for metagenomic binning, comparative biology and taxonomic classification.</title>
        <authorList>
            <person name="Goeker M."/>
        </authorList>
    </citation>
    <scope>NUCLEOTIDE SEQUENCE [LARGE SCALE GENOMIC DNA]</scope>
    <source>
        <strain evidence="12 13">DSM 100433</strain>
    </source>
</reference>
<feature type="binding site" evidence="10">
    <location>
        <position position="198"/>
    </location>
    <ligand>
        <name>[4Fe-4S] cluster</name>
        <dbReference type="ChEBI" id="CHEBI:49883"/>
    </ligand>
</feature>
<dbReference type="Proteomes" id="UP000294682">
    <property type="component" value="Unassembled WGS sequence"/>
</dbReference>
<dbReference type="InterPro" id="IPR011257">
    <property type="entry name" value="DNA_glycosylase"/>
</dbReference>
<comment type="catalytic activity">
    <reaction evidence="10">
        <text>2'-deoxyribonucleotide-(2'-deoxyribose 5'-phosphate)-2'-deoxyribonucleotide-DNA = a 3'-end 2'-deoxyribonucleotide-(2,3-dehydro-2,3-deoxyribose 5'-phosphate)-DNA + a 5'-end 5'-phospho-2'-deoxyribonucleoside-DNA + H(+)</text>
        <dbReference type="Rhea" id="RHEA:66592"/>
        <dbReference type="Rhea" id="RHEA-COMP:13180"/>
        <dbReference type="Rhea" id="RHEA-COMP:16897"/>
        <dbReference type="Rhea" id="RHEA-COMP:17067"/>
        <dbReference type="ChEBI" id="CHEBI:15378"/>
        <dbReference type="ChEBI" id="CHEBI:136412"/>
        <dbReference type="ChEBI" id="CHEBI:157695"/>
        <dbReference type="ChEBI" id="CHEBI:167181"/>
        <dbReference type="EC" id="4.2.99.18"/>
    </reaction>
</comment>
<dbReference type="CDD" id="cd00056">
    <property type="entry name" value="ENDO3c"/>
    <property type="match status" value="1"/>
</dbReference>
<dbReference type="FunFam" id="1.10.340.30:FF:000001">
    <property type="entry name" value="Endonuclease III"/>
    <property type="match status" value="1"/>
</dbReference>
<dbReference type="GO" id="GO:0051539">
    <property type="term" value="F:4 iron, 4 sulfur cluster binding"/>
    <property type="evidence" value="ECO:0007669"/>
    <property type="project" value="UniProtKB-UniRule"/>
</dbReference>
<dbReference type="Pfam" id="PF00633">
    <property type="entry name" value="HHH"/>
    <property type="match status" value="1"/>
</dbReference>
<evidence type="ECO:0000313" key="13">
    <source>
        <dbReference type="Proteomes" id="UP000294682"/>
    </source>
</evidence>
<evidence type="ECO:0000256" key="7">
    <source>
        <dbReference type="ARBA" id="ARBA00023014"/>
    </source>
</evidence>
<comment type="function">
    <text evidence="10">DNA repair enzyme that has both DNA N-glycosylase activity and AP-lyase activity. The DNA N-glycosylase activity releases various damaged pyrimidines from DNA by cleaving the N-glycosidic bond, leaving an AP (apurinic/apyrimidinic) site. The AP-lyase activity cleaves the phosphodiester bond 3' to the AP site by a beta-elimination, leaving a 3'-terminal unsaturated sugar and a product with a terminal 5'-phosphate.</text>
</comment>
<feature type="domain" description="HhH-GPD" evidence="11">
    <location>
        <begin position="42"/>
        <end position="189"/>
    </location>
</feature>
<feature type="binding site" evidence="10">
    <location>
        <position position="201"/>
    </location>
    <ligand>
        <name>[4Fe-4S] cluster</name>
        <dbReference type="ChEBI" id="CHEBI:49883"/>
    </ligand>
</feature>
<dbReference type="EMBL" id="SLUK01000002">
    <property type="protein sequence ID" value="TCL44640.1"/>
    <property type="molecule type" value="Genomic_DNA"/>
</dbReference>
<proteinExistence type="inferred from homology"/>
<evidence type="ECO:0000256" key="9">
    <source>
        <dbReference type="ARBA" id="ARBA00023295"/>
    </source>
</evidence>
<keyword evidence="9 10" id="KW-0326">Glycosidase</keyword>
<dbReference type="GO" id="GO:0006285">
    <property type="term" value="P:base-excision repair, AP site formation"/>
    <property type="evidence" value="ECO:0007669"/>
    <property type="project" value="TreeGrafter"/>
</dbReference>
<protein>
    <recommendedName>
        <fullName evidence="10">Endonuclease III</fullName>
        <ecNumber evidence="10">4.2.99.18</ecNumber>
    </recommendedName>
    <alternativeName>
        <fullName evidence="10">DNA-(apurinic or apyrimidinic site) lyase</fullName>
    </alternativeName>
</protein>
<dbReference type="PANTHER" id="PTHR10359:SF18">
    <property type="entry name" value="ENDONUCLEASE III"/>
    <property type="match status" value="1"/>
</dbReference>
<dbReference type="InterPro" id="IPR023170">
    <property type="entry name" value="HhH_base_excis_C"/>
</dbReference>
<keyword evidence="10" id="KW-0238">DNA-binding</keyword>
<dbReference type="SMART" id="SM00478">
    <property type="entry name" value="ENDO3c"/>
    <property type="match status" value="1"/>
</dbReference>
<dbReference type="InterPro" id="IPR000445">
    <property type="entry name" value="HhH_motif"/>
</dbReference>
<dbReference type="InterPro" id="IPR004036">
    <property type="entry name" value="Endonuclease-III-like_CS2"/>
</dbReference>
<evidence type="ECO:0000256" key="4">
    <source>
        <dbReference type="ARBA" id="ARBA00022763"/>
    </source>
</evidence>
<feature type="binding site" evidence="10">
    <location>
        <position position="207"/>
    </location>
    <ligand>
        <name>[4Fe-4S] cluster</name>
        <dbReference type="ChEBI" id="CHEBI:49883"/>
    </ligand>
</feature>
<keyword evidence="10 12" id="KW-0456">Lyase</keyword>
<dbReference type="PANTHER" id="PTHR10359">
    <property type="entry name" value="A/G-SPECIFIC ADENINE GLYCOSYLASE/ENDONUCLEASE III"/>
    <property type="match status" value="1"/>
</dbReference>
<keyword evidence="7 10" id="KW-0411">Iron-sulfur</keyword>
<dbReference type="GO" id="GO:0140078">
    <property type="term" value="F:class I DNA-(apurinic or apyrimidinic site) endonuclease activity"/>
    <property type="evidence" value="ECO:0007669"/>
    <property type="project" value="UniProtKB-EC"/>
</dbReference>
<keyword evidence="4 10" id="KW-0227">DNA damage</keyword>
<gene>
    <name evidence="10" type="primary">nth</name>
    <name evidence="12" type="ORF">EDD78_102266</name>
</gene>
<dbReference type="EC" id="4.2.99.18" evidence="10"/>
<dbReference type="Gene3D" id="1.10.340.30">
    <property type="entry name" value="Hypothetical protein, domain 2"/>
    <property type="match status" value="1"/>
</dbReference>
<dbReference type="Pfam" id="PF00730">
    <property type="entry name" value="HhH-GPD"/>
    <property type="match status" value="1"/>
</dbReference>
<comment type="similarity">
    <text evidence="1 10">Belongs to the Nth/MutY family.</text>
</comment>
<evidence type="ECO:0000256" key="2">
    <source>
        <dbReference type="ARBA" id="ARBA00022485"/>
    </source>
</evidence>
<evidence type="ECO:0000256" key="5">
    <source>
        <dbReference type="ARBA" id="ARBA00022801"/>
    </source>
</evidence>
<keyword evidence="8 10" id="KW-0234">DNA repair</keyword>
<dbReference type="RefSeq" id="WP_132084128.1">
    <property type="nucleotide sequence ID" value="NZ_SLUK01000002.1"/>
</dbReference>
<dbReference type="GO" id="GO:0046872">
    <property type="term" value="F:metal ion binding"/>
    <property type="evidence" value="ECO:0007669"/>
    <property type="project" value="UniProtKB-KW"/>
</dbReference>
<keyword evidence="2 10" id="KW-0004">4Fe-4S</keyword>
<comment type="caution">
    <text evidence="12">The sequence shown here is derived from an EMBL/GenBank/DDBJ whole genome shotgun (WGS) entry which is preliminary data.</text>
</comment>
<keyword evidence="13" id="KW-1185">Reference proteome</keyword>
<evidence type="ECO:0000256" key="3">
    <source>
        <dbReference type="ARBA" id="ARBA00022723"/>
    </source>
</evidence>
<dbReference type="Gene3D" id="1.10.1670.10">
    <property type="entry name" value="Helix-hairpin-Helix base-excision DNA repair enzymes (C-terminal)"/>
    <property type="match status" value="1"/>
</dbReference>
<evidence type="ECO:0000313" key="12">
    <source>
        <dbReference type="EMBL" id="TCL44640.1"/>
    </source>
</evidence>
<evidence type="ECO:0000256" key="8">
    <source>
        <dbReference type="ARBA" id="ARBA00023204"/>
    </source>
</evidence>
<sequence length="230" mass="25935">MNKLQKKALMAVDLLEQAYPDAICSLEHDMEKPHELLMSTRLSAQCTDARVNIVTKELFQKYKTIDDFAEADLEELERIVHPCGLYKTKARDLKNMAIMLRDVYQGQVPDTIEELVKLPGVGRKTANLVVGDIYGKDSVVCDTHCIRITNLLGLSKGKDPYKVEMQLREILPLDRSGDFCHRLVLHGRAVCVANRPQCDRCVLNACCDHFAELQKAQKKAKPKKDKAAAL</sequence>
<keyword evidence="6 10" id="KW-0408">Iron</keyword>